<feature type="chain" id="PRO_5013095880" evidence="1">
    <location>
        <begin position="22"/>
        <end position="90"/>
    </location>
</feature>
<keyword evidence="1" id="KW-0732">Signal</keyword>
<organism evidence="2 3">
    <name type="scientific">Thiothrix lacustris</name>
    <dbReference type="NCBI Taxonomy" id="525917"/>
    <lineage>
        <taxon>Bacteria</taxon>
        <taxon>Pseudomonadati</taxon>
        <taxon>Pseudomonadota</taxon>
        <taxon>Gammaproteobacteria</taxon>
        <taxon>Thiotrichales</taxon>
        <taxon>Thiotrichaceae</taxon>
        <taxon>Thiothrix</taxon>
    </lineage>
</organism>
<dbReference type="EMBL" id="MTEJ01000011">
    <property type="protein sequence ID" value="OQX15751.1"/>
    <property type="molecule type" value="Genomic_DNA"/>
</dbReference>
<evidence type="ECO:0000313" key="3">
    <source>
        <dbReference type="Proteomes" id="UP000192491"/>
    </source>
</evidence>
<proteinExistence type="predicted"/>
<comment type="caution">
    <text evidence="2">The sequence shown here is derived from an EMBL/GenBank/DDBJ whole genome shotgun (WGS) entry which is preliminary data.</text>
</comment>
<evidence type="ECO:0000256" key="1">
    <source>
        <dbReference type="SAM" id="SignalP"/>
    </source>
</evidence>
<protein>
    <submittedName>
        <fullName evidence="2">Uncharacterized protein</fullName>
    </submittedName>
</protein>
<feature type="signal peptide" evidence="1">
    <location>
        <begin position="1"/>
        <end position="21"/>
    </location>
</feature>
<sequence length="90" mass="10085">MKTKALLIFCSGLLLMQTAQAAPNPANGQILFVNSPCDTAALTTPNPKITDTVSLEKEVRQCDISRNINWYDDEIKDVVAYLNQTYYKFP</sequence>
<dbReference type="Proteomes" id="UP000192491">
    <property type="component" value="Unassembled WGS sequence"/>
</dbReference>
<evidence type="ECO:0000313" key="2">
    <source>
        <dbReference type="EMBL" id="OQX15751.1"/>
    </source>
</evidence>
<accession>A0A1Y1QWW3</accession>
<gene>
    <name evidence="2" type="ORF">BWK73_05965</name>
</gene>
<name>A0A1Y1QWW3_9GAMM</name>
<reference evidence="2 3" key="1">
    <citation type="submission" date="2017-01" db="EMBL/GenBank/DDBJ databases">
        <title>Novel large sulfur bacteria in the metagenomes of groundwater-fed chemosynthetic microbial mats in the Lake Huron basin.</title>
        <authorList>
            <person name="Sharrar A.M."/>
            <person name="Flood B.E."/>
            <person name="Bailey J.V."/>
            <person name="Jones D.S."/>
            <person name="Biddanda B."/>
            <person name="Ruberg S.A."/>
            <person name="Marcus D.N."/>
            <person name="Dick G.J."/>
        </authorList>
    </citation>
    <scope>NUCLEOTIDE SEQUENCE [LARGE SCALE GENOMIC DNA]</scope>
    <source>
        <strain evidence="2">A8</strain>
    </source>
</reference>
<dbReference type="AlphaFoldDB" id="A0A1Y1QWW3"/>